<protein>
    <submittedName>
        <fullName evidence="2">Uncharacterized protein</fullName>
    </submittedName>
</protein>
<sequence length="135" mass="15467">MKVQVPSSGSRNLKILSIQFNLSQINNFPCNTWTNEIRKDKGLLNLLKKQLKEAEIVFRHEQGNLNDIEHEWTSMSGSSWWRNLGKSLTSWPQSSAKMAAGNVLSNPIVIIFIIVLLCIIYQIVIMCKIKNIIKR</sequence>
<keyword evidence="1" id="KW-0812">Transmembrane</keyword>
<reference evidence="2" key="1">
    <citation type="submission" date="2023-07" db="EMBL/GenBank/DDBJ databases">
        <authorList>
            <person name="Stuckert A."/>
        </authorList>
    </citation>
    <scope>NUCLEOTIDE SEQUENCE</scope>
</reference>
<organism evidence="2 3">
    <name type="scientific">Ranitomeya imitator</name>
    <name type="common">mimic poison frog</name>
    <dbReference type="NCBI Taxonomy" id="111125"/>
    <lineage>
        <taxon>Eukaryota</taxon>
        <taxon>Metazoa</taxon>
        <taxon>Chordata</taxon>
        <taxon>Craniata</taxon>
        <taxon>Vertebrata</taxon>
        <taxon>Euteleostomi</taxon>
        <taxon>Amphibia</taxon>
        <taxon>Batrachia</taxon>
        <taxon>Anura</taxon>
        <taxon>Neobatrachia</taxon>
        <taxon>Hyloidea</taxon>
        <taxon>Dendrobatidae</taxon>
        <taxon>Dendrobatinae</taxon>
        <taxon>Ranitomeya</taxon>
    </lineage>
</organism>
<keyword evidence="1" id="KW-1133">Transmembrane helix</keyword>
<dbReference type="Proteomes" id="UP001176940">
    <property type="component" value="Unassembled WGS sequence"/>
</dbReference>
<gene>
    <name evidence="2" type="ORF">RIMI_LOCUS20506890</name>
</gene>
<keyword evidence="1" id="KW-0472">Membrane</keyword>
<name>A0ABN9MFT7_9NEOB</name>
<proteinExistence type="predicted"/>
<comment type="caution">
    <text evidence="2">The sequence shown here is derived from an EMBL/GenBank/DDBJ whole genome shotgun (WGS) entry which is preliminary data.</text>
</comment>
<feature type="transmembrane region" description="Helical" evidence="1">
    <location>
        <begin position="108"/>
        <end position="127"/>
    </location>
</feature>
<dbReference type="EMBL" id="CAUEEQ010068888">
    <property type="protein sequence ID" value="CAJ0965658.1"/>
    <property type="molecule type" value="Genomic_DNA"/>
</dbReference>
<evidence type="ECO:0000313" key="3">
    <source>
        <dbReference type="Proteomes" id="UP001176940"/>
    </source>
</evidence>
<evidence type="ECO:0000313" key="2">
    <source>
        <dbReference type="EMBL" id="CAJ0965658.1"/>
    </source>
</evidence>
<evidence type="ECO:0000256" key="1">
    <source>
        <dbReference type="SAM" id="Phobius"/>
    </source>
</evidence>
<accession>A0ABN9MFT7</accession>
<keyword evidence="3" id="KW-1185">Reference proteome</keyword>